<keyword evidence="28" id="KW-1185">Reference proteome</keyword>
<comment type="catalytic activity">
    <reaction evidence="10">
        <text>L-alpha-aminoacyl-L-arginine(out) = L-alpha-aminoacyl-L-arginine(in)</text>
        <dbReference type="Rhea" id="RHEA:79367"/>
        <dbReference type="ChEBI" id="CHEBI:229968"/>
    </reaction>
</comment>
<feature type="transmembrane region" description="Helical" evidence="25">
    <location>
        <begin position="229"/>
        <end position="251"/>
    </location>
</feature>
<keyword evidence="4 25" id="KW-0812">Transmembrane</keyword>
<evidence type="ECO:0000313" key="28">
    <source>
        <dbReference type="Proteomes" id="UP000254794"/>
    </source>
</evidence>
<comment type="catalytic activity">
    <reaction evidence="13">
        <text>L-alpha-aminoacyl-L-lysine(out) = L-alpha-aminoacyl-L-lysine(in)</text>
        <dbReference type="Rhea" id="RHEA:79383"/>
        <dbReference type="ChEBI" id="CHEBI:229966"/>
    </reaction>
</comment>
<proteinExistence type="inferred from homology"/>
<reference evidence="27 28" key="1">
    <citation type="submission" date="2018-06" db="EMBL/GenBank/DDBJ databases">
        <authorList>
            <consortium name="Pathogen Informatics"/>
            <person name="Doyle S."/>
        </authorList>
    </citation>
    <scope>NUCLEOTIDE SEQUENCE [LARGE SCALE GENOMIC DNA]</scope>
    <source>
        <strain evidence="27 28">NCTC13316</strain>
    </source>
</reference>
<feature type="transmembrane region" description="Helical" evidence="25">
    <location>
        <begin position="321"/>
        <end position="343"/>
    </location>
</feature>
<evidence type="ECO:0000256" key="25">
    <source>
        <dbReference type="SAM" id="Phobius"/>
    </source>
</evidence>
<name>A0A378JR09_9GAMM</name>
<dbReference type="GO" id="GO:0022857">
    <property type="term" value="F:transmembrane transporter activity"/>
    <property type="evidence" value="ECO:0007669"/>
    <property type="project" value="InterPro"/>
</dbReference>
<evidence type="ECO:0000256" key="22">
    <source>
        <dbReference type="ARBA" id="ARBA00045018"/>
    </source>
</evidence>
<dbReference type="PROSITE" id="PS50850">
    <property type="entry name" value="MFS"/>
    <property type="match status" value="1"/>
</dbReference>
<protein>
    <recommendedName>
        <fullName evidence="21">Lysosomal dipeptide transporter MFSD1</fullName>
    </recommendedName>
    <alternativeName>
        <fullName evidence="22">Major facilitator superfamily domain-containing protein 1</fullName>
    </alternativeName>
</protein>
<dbReference type="InterPro" id="IPR052187">
    <property type="entry name" value="MFSD1"/>
</dbReference>
<comment type="catalytic activity">
    <reaction evidence="18">
        <text>L-histidyl-L-alpha-amino acid(out) = L-histidyl-L-alpha-amino acid(in)</text>
        <dbReference type="Rhea" id="RHEA:79379"/>
        <dbReference type="ChEBI" id="CHEBI:229964"/>
    </reaction>
</comment>
<evidence type="ECO:0000256" key="4">
    <source>
        <dbReference type="ARBA" id="ARBA00022692"/>
    </source>
</evidence>
<feature type="transmembrane region" description="Helical" evidence="25">
    <location>
        <begin position="296"/>
        <end position="315"/>
    </location>
</feature>
<evidence type="ECO:0000256" key="18">
    <source>
        <dbReference type="ARBA" id="ARBA00044912"/>
    </source>
</evidence>
<dbReference type="PANTHER" id="PTHR23512">
    <property type="entry name" value="MAJOR FACILITATOR SUPERFAMILY DOMAIN-CONTAINING PROTEIN 1"/>
    <property type="match status" value="1"/>
</dbReference>
<evidence type="ECO:0000256" key="10">
    <source>
        <dbReference type="ARBA" id="ARBA00044881"/>
    </source>
</evidence>
<comment type="similarity">
    <text evidence="2">Belongs to the major facilitator superfamily.</text>
</comment>
<evidence type="ECO:0000256" key="19">
    <source>
        <dbReference type="ARBA" id="ARBA00044919"/>
    </source>
</evidence>
<feature type="transmembrane region" description="Helical" evidence="25">
    <location>
        <begin position="179"/>
        <end position="197"/>
    </location>
</feature>
<comment type="catalytic activity">
    <reaction evidence="17">
        <text>L-arginyl-glycine(out) = L-arginyl-glycine(in)</text>
        <dbReference type="Rhea" id="RHEA:79391"/>
        <dbReference type="ChEBI" id="CHEBI:229955"/>
    </reaction>
</comment>
<accession>A0A378JR09</accession>
<sequence>MSSSVTIDAGDVLPRNSITAWLVCLSAGLFFFYEFFQLNIFDVINLPLRHDFHLDATELSWMSSTYLWADILFLLPAGIILDRFSTRLVILIAMFLCVIGTFGFALTNSFYWACFFHFLSGIGNAFCFLSCVVLVSRWFPPRRQAFVIGLLVTMAFLGGMMAHTPFARLNELYGWRNSLLLDGALGILLLGWIAIIVQDSPKGRAIRKSDIQTHILSSFIRALKNRQNWLAGLYTSFLNLPIMVLCALWGASYLEVVHQVSGFAASNIVSLIFIGSIIGCPLAGWLSDHQGKRKPLMILGALITLITVLPFFLGIRLTQLQLSILFFTLGFFTSTQVISYPLIAESNGKDNTGAATGLASVLIMGGGGMGQVLFGMLMQHHAGLASNQYSIADFQYAMWMFPLTAIAGLVAVLLAKETNCKGKE</sequence>
<comment type="catalytic activity">
    <reaction evidence="19">
        <text>L-alanyl-L-lysine(out) = L-alanyl-L-lysine(in)</text>
        <dbReference type="Rhea" id="RHEA:79415"/>
        <dbReference type="ChEBI" id="CHEBI:192470"/>
    </reaction>
</comment>
<comment type="catalytic activity">
    <reaction evidence="9">
        <text>L-histidyl-glycine(out) = L-histidyl-glycine(in)</text>
        <dbReference type="Rhea" id="RHEA:79395"/>
        <dbReference type="ChEBI" id="CHEBI:229957"/>
    </reaction>
</comment>
<keyword evidence="3" id="KW-0813">Transport</keyword>
<dbReference type="InterPro" id="IPR011701">
    <property type="entry name" value="MFS"/>
</dbReference>
<dbReference type="GO" id="GO:0005765">
    <property type="term" value="C:lysosomal membrane"/>
    <property type="evidence" value="ECO:0007669"/>
    <property type="project" value="UniProtKB-SubCell"/>
</dbReference>
<comment type="subcellular location">
    <subcellularLocation>
        <location evidence="1">Lysosome membrane</location>
        <topology evidence="1">Multi-pass membrane protein</topology>
    </subcellularLocation>
</comment>
<dbReference type="RefSeq" id="WP_115332161.1">
    <property type="nucleotide sequence ID" value="NZ_CAAAHP010000003.1"/>
</dbReference>
<comment type="function">
    <text evidence="23">Lysosomal dipeptide uniporter that selectively exports lysine, arginine or histidine-containing dipeptides with a net positive charge from the lysosome lumen into the cytosol. Could play a role in a specific type of protein O-glycosylation indirectly regulating macrophages migration and tissue invasion. Also essential for liver homeostasis.</text>
</comment>
<dbReference type="PANTHER" id="PTHR23512:SF3">
    <property type="entry name" value="MAJOR FACILITATOR SUPERFAMILY DOMAIN-CONTAINING PROTEIN 1"/>
    <property type="match status" value="1"/>
</dbReference>
<evidence type="ECO:0000256" key="8">
    <source>
        <dbReference type="ARBA" id="ARBA00044876"/>
    </source>
</evidence>
<evidence type="ECO:0000256" key="20">
    <source>
        <dbReference type="ARBA" id="ARBA00044924"/>
    </source>
</evidence>
<evidence type="ECO:0000256" key="12">
    <source>
        <dbReference type="ARBA" id="ARBA00044891"/>
    </source>
</evidence>
<comment type="catalytic activity">
    <reaction evidence="8">
        <text>L-lysyl-L-alanine(out) = L-lysyl-L-alanine(in)</text>
        <dbReference type="Rhea" id="RHEA:79399"/>
        <dbReference type="ChEBI" id="CHEBI:229954"/>
    </reaction>
</comment>
<evidence type="ECO:0000256" key="15">
    <source>
        <dbReference type="ARBA" id="ARBA00044899"/>
    </source>
</evidence>
<evidence type="ECO:0000256" key="17">
    <source>
        <dbReference type="ARBA" id="ARBA00044903"/>
    </source>
</evidence>
<feature type="domain" description="Major facilitator superfamily (MFS) profile" evidence="26">
    <location>
        <begin position="23"/>
        <end position="419"/>
    </location>
</feature>
<evidence type="ECO:0000256" key="9">
    <source>
        <dbReference type="ARBA" id="ARBA00044878"/>
    </source>
</evidence>
<feature type="transmembrane region" description="Helical" evidence="25">
    <location>
        <begin position="20"/>
        <end position="41"/>
    </location>
</feature>
<dbReference type="Proteomes" id="UP000254794">
    <property type="component" value="Unassembled WGS sequence"/>
</dbReference>
<evidence type="ECO:0000256" key="11">
    <source>
        <dbReference type="ARBA" id="ARBA00044884"/>
    </source>
</evidence>
<keyword evidence="6 25" id="KW-0472">Membrane</keyword>
<evidence type="ECO:0000256" key="13">
    <source>
        <dbReference type="ARBA" id="ARBA00044893"/>
    </source>
</evidence>
<keyword evidence="5 25" id="KW-1133">Transmembrane helix</keyword>
<comment type="subunit">
    <text evidence="24">Homodimer. Interacts with lysosomal protein GLMP (via lumenal domain); the interaction starts while both proteins are still in the endoplasmic reticulum and is required for stabilization of MFSD1 in lysosomes but has no direct effect on its targeting to lysosomes or transporter activity.</text>
</comment>
<dbReference type="Pfam" id="PF07690">
    <property type="entry name" value="MFS_1"/>
    <property type="match status" value="2"/>
</dbReference>
<comment type="catalytic activity">
    <reaction evidence="11">
        <text>L-alpha-aminoacyl-L-histidine(out) = L-alpha-aminoacyl-L-histidine(in)</text>
        <dbReference type="Rhea" id="RHEA:79375"/>
        <dbReference type="ChEBI" id="CHEBI:229967"/>
    </reaction>
</comment>
<feature type="transmembrane region" description="Helical" evidence="25">
    <location>
        <begin position="110"/>
        <end position="135"/>
    </location>
</feature>
<dbReference type="Gene3D" id="1.20.1250.20">
    <property type="entry name" value="MFS general substrate transporter like domains"/>
    <property type="match status" value="2"/>
</dbReference>
<dbReference type="AlphaFoldDB" id="A0A378JR09"/>
<comment type="catalytic activity">
    <reaction evidence="12">
        <text>L-lysyl-L-alpha-amino acid(out) = L-lysyl-L-alpha-amino acid(in)</text>
        <dbReference type="Rhea" id="RHEA:79387"/>
        <dbReference type="ChEBI" id="CHEBI:229965"/>
    </reaction>
</comment>
<dbReference type="SUPFAM" id="SSF103473">
    <property type="entry name" value="MFS general substrate transporter"/>
    <property type="match status" value="1"/>
</dbReference>
<evidence type="ECO:0000259" key="26">
    <source>
        <dbReference type="PROSITE" id="PS50850"/>
    </source>
</evidence>
<comment type="catalytic activity">
    <reaction evidence="16">
        <text>L-lysyl-L-lysine(out) = L-lysyl-L-lysine(in)</text>
        <dbReference type="Rhea" id="RHEA:79403"/>
        <dbReference type="ChEBI" id="CHEBI:229956"/>
    </reaction>
</comment>
<evidence type="ECO:0000256" key="5">
    <source>
        <dbReference type="ARBA" id="ARBA00022989"/>
    </source>
</evidence>
<feature type="transmembrane region" description="Helical" evidence="25">
    <location>
        <begin position="88"/>
        <end position="104"/>
    </location>
</feature>
<comment type="catalytic activity">
    <reaction evidence="20">
        <text>L-lysyl-glycine(out) = L-lysyl-glycine(in)</text>
        <dbReference type="Rhea" id="RHEA:79407"/>
        <dbReference type="ChEBI" id="CHEBI:191202"/>
    </reaction>
</comment>
<feature type="transmembrane region" description="Helical" evidence="25">
    <location>
        <begin position="396"/>
        <end position="415"/>
    </location>
</feature>
<evidence type="ECO:0000256" key="21">
    <source>
        <dbReference type="ARBA" id="ARBA00044985"/>
    </source>
</evidence>
<feature type="transmembrane region" description="Helical" evidence="25">
    <location>
        <begin position="355"/>
        <end position="376"/>
    </location>
</feature>
<comment type="catalytic activity">
    <reaction evidence="14">
        <text>L-aspartyl-L-lysine(out) = L-aspartyl-L-lysine(in)</text>
        <dbReference type="Rhea" id="RHEA:79411"/>
        <dbReference type="ChEBI" id="CHEBI:229953"/>
    </reaction>
</comment>
<comment type="catalytic activity">
    <reaction evidence="15">
        <text>L-arginyl-L-alpha-amino acid(out) = L-arginyl-L-alpha-amino acid(in)</text>
        <dbReference type="Rhea" id="RHEA:79371"/>
        <dbReference type="ChEBI" id="CHEBI:84315"/>
    </reaction>
</comment>
<keyword evidence="7" id="KW-0458">Lysosome</keyword>
<dbReference type="OrthoDB" id="5620971at2"/>
<feature type="transmembrane region" description="Helical" evidence="25">
    <location>
        <begin position="61"/>
        <end position="81"/>
    </location>
</feature>
<evidence type="ECO:0000256" key="14">
    <source>
        <dbReference type="ARBA" id="ARBA00044898"/>
    </source>
</evidence>
<evidence type="ECO:0000256" key="2">
    <source>
        <dbReference type="ARBA" id="ARBA00008335"/>
    </source>
</evidence>
<dbReference type="InterPro" id="IPR036259">
    <property type="entry name" value="MFS_trans_sf"/>
</dbReference>
<evidence type="ECO:0000256" key="23">
    <source>
        <dbReference type="ARBA" id="ARBA00045709"/>
    </source>
</evidence>
<feature type="transmembrane region" description="Helical" evidence="25">
    <location>
        <begin position="147"/>
        <end position="167"/>
    </location>
</feature>
<evidence type="ECO:0000256" key="1">
    <source>
        <dbReference type="ARBA" id="ARBA00004155"/>
    </source>
</evidence>
<feature type="transmembrane region" description="Helical" evidence="25">
    <location>
        <begin position="263"/>
        <end position="284"/>
    </location>
</feature>
<evidence type="ECO:0000256" key="3">
    <source>
        <dbReference type="ARBA" id="ARBA00022448"/>
    </source>
</evidence>
<evidence type="ECO:0000256" key="24">
    <source>
        <dbReference type="ARBA" id="ARBA00046376"/>
    </source>
</evidence>
<evidence type="ECO:0000313" key="27">
    <source>
        <dbReference type="EMBL" id="STX52619.1"/>
    </source>
</evidence>
<evidence type="ECO:0000256" key="16">
    <source>
        <dbReference type="ARBA" id="ARBA00044900"/>
    </source>
</evidence>
<dbReference type="EMBL" id="UGOD01000001">
    <property type="protein sequence ID" value="STX52619.1"/>
    <property type="molecule type" value="Genomic_DNA"/>
</dbReference>
<gene>
    <name evidence="27" type="primary">uhpC_3</name>
    <name evidence="27" type="ORF">NCTC13316_02740</name>
</gene>
<evidence type="ECO:0000256" key="6">
    <source>
        <dbReference type="ARBA" id="ARBA00023136"/>
    </source>
</evidence>
<organism evidence="27 28">
    <name type="scientific">Legionella busanensis</name>
    <dbReference type="NCBI Taxonomy" id="190655"/>
    <lineage>
        <taxon>Bacteria</taxon>
        <taxon>Pseudomonadati</taxon>
        <taxon>Pseudomonadota</taxon>
        <taxon>Gammaproteobacteria</taxon>
        <taxon>Legionellales</taxon>
        <taxon>Legionellaceae</taxon>
        <taxon>Legionella</taxon>
    </lineage>
</organism>
<dbReference type="InterPro" id="IPR020846">
    <property type="entry name" value="MFS_dom"/>
</dbReference>
<evidence type="ECO:0000256" key="7">
    <source>
        <dbReference type="ARBA" id="ARBA00023228"/>
    </source>
</evidence>